<comment type="subcellular location">
    <subcellularLocation>
        <location evidence="1">Membrane</location>
        <topology evidence="1">Multi-pass membrane protein</topology>
    </subcellularLocation>
</comment>
<evidence type="ECO:0000256" key="3">
    <source>
        <dbReference type="ARBA" id="ARBA00022989"/>
    </source>
</evidence>
<name>A0A5B8RFV5_9ZZZZ</name>
<dbReference type="Pfam" id="PF00939">
    <property type="entry name" value="Na_sulph_symp"/>
    <property type="match status" value="1"/>
</dbReference>
<feature type="transmembrane region" description="Helical" evidence="5">
    <location>
        <begin position="119"/>
        <end position="139"/>
    </location>
</feature>
<dbReference type="EMBL" id="MN079255">
    <property type="protein sequence ID" value="QEA07466.1"/>
    <property type="molecule type" value="Genomic_DNA"/>
</dbReference>
<feature type="transmembrane region" description="Helical" evidence="5">
    <location>
        <begin position="215"/>
        <end position="238"/>
    </location>
</feature>
<protein>
    <recommendedName>
        <fullName evidence="7">Sodium:sulfate symporter transmembrane region</fullName>
    </recommendedName>
</protein>
<keyword evidence="4 5" id="KW-0472">Membrane</keyword>
<dbReference type="GO" id="GO:0022857">
    <property type="term" value="F:transmembrane transporter activity"/>
    <property type="evidence" value="ECO:0007669"/>
    <property type="project" value="InterPro"/>
</dbReference>
<keyword evidence="2 5" id="KW-0812">Transmembrane</keyword>
<sequence>MTTFSPRPPTIAALSTTALAAGLVVAGPLWLPREAALAAGLALFAIGLWASSAVPAGLASLAFFALAMLLDAAPASVVFSGFEARAFWLVFGGLILGIAVHHTGLGTRLARRVGERLHGGYGLIIGGLVGIAVALSFVIPSSMARVMLLVPLTTEIAARFGFAPGTRGRTGMILAVILGSNQPAFSILTANVPNVVLMGLAEHVHGVAFTYGEYLLLHFPVLGLGRAALLVAVILLLFPDRPRPRSESVRDAVAEAPLSRPERAVGVILAAAVALWATDWLHGISAAWVALTAGLVCLIPGAGLTPKDTLNGRVNYEILFYLAGVLGLGGVLAHSGAGRIAAESLLPLLPLDPGNPLQSFVVLALGFIAIAPFTTAAGLVAVITPLAGDIAHASGLPLETVLMTQVVGFSTMLLPYQVPPLMAGCLLAGEPVGKATRLTLTMAAITVVVLLPLTYLWWSLLGWL</sequence>
<proteinExistence type="predicted"/>
<dbReference type="InterPro" id="IPR001898">
    <property type="entry name" value="SLC13A/DASS"/>
</dbReference>
<reference evidence="6" key="1">
    <citation type="submission" date="2019-06" db="EMBL/GenBank/DDBJ databases">
        <authorList>
            <person name="Murdoch R.W."/>
            <person name="Fathepure B."/>
        </authorList>
    </citation>
    <scope>NUCLEOTIDE SEQUENCE</scope>
</reference>
<feature type="transmembrane region" description="Helical" evidence="5">
    <location>
        <begin position="438"/>
        <end position="458"/>
    </location>
</feature>
<evidence type="ECO:0000256" key="1">
    <source>
        <dbReference type="ARBA" id="ARBA00004141"/>
    </source>
</evidence>
<dbReference type="GO" id="GO:0005886">
    <property type="term" value="C:plasma membrane"/>
    <property type="evidence" value="ECO:0007669"/>
    <property type="project" value="TreeGrafter"/>
</dbReference>
<evidence type="ECO:0000256" key="5">
    <source>
        <dbReference type="SAM" id="Phobius"/>
    </source>
</evidence>
<evidence type="ECO:0000256" key="2">
    <source>
        <dbReference type="ARBA" id="ARBA00022692"/>
    </source>
</evidence>
<feature type="transmembrane region" description="Helical" evidence="5">
    <location>
        <begin position="287"/>
        <end position="306"/>
    </location>
</feature>
<evidence type="ECO:0000313" key="6">
    <source>
        <dbReference type="EMBL" id="QEA07466.1"/>
    </source>
</evidence>
<accession>A0A5B8RFV5</accession>
<dbReference type="PANTHER" id="PTHR10283">
    <property type="entry name" value="SOLUTE CARRIER FAMILY 13 MEMBER"/>
    <property type="match status" value="1"/>
</dbReference>
<feature type="transmembrane region" description="Helical" evidence="5">
    <location>
        <begin position="86"/>
        <end position="107"/>
    </location>
</feature>
<gene>
    <name evidence="6" type="ORF">KBTEX_03817</name>
</gene>
<organism evidence="6">
    <name type="scientific">uncultured organism</name>
    <dbReference type="NCBI Taxonomy" id="155900"/>
    <lineage>
        <taxon>unclassified sequences</taxon>
        <taxon>environmental samples</taxon>
    </lineage>
</organism>
<dbReference type="AlphaFoldDB" id="A0A5B8RFV5"/>
<evidence type="ECO:0008006" key="7">
    <source>
        <dbReference type="Google" id="ProtNLM"/>
    </source>
</evidence>
<feature type="transmembrane region" description="Helical" evidence="5">
    <location>
        <begin position="396"/>
        <end position="418"/>
    </location>
</feature>
<feature type="transmembrane region" description="Helical" evidence="5">
    <location>
        <begin position="357"/>
        <end position="384"/>
    </location>
</feature>
<evidence type="ECO:0000256" key="4">
    <source>
        <dbReference type="ARBA" id="ARBA00023136"/>
    </source>
</evidence>
<feature type="transmembrane region" description="Helical" evidence="5">
    <location>
        <begin position="318"/>
        <end position="337"/>
    </location>
</feature>
<keyword evidence="3 5" id="KW-1133">Transmembrane helix</keyword>